<name>A0ABS7B4D8_9ACTN</name>
<protein>
    <submittedName>
        <fullName evidence="1">Uncharacterized protein</fullName>
    </submittedName>
</protein>
<dbReference type="RefSeq" id="WP_220144608.1">
    <property type="nucleotide sequence ID" value="NZ_JAHXZI010000007.1"/>
</dbReference>
<dbReference type="Proteomes" id="UP001519863">
    <property type="component" value="Unassembled WGS sequence"/>
</dbReference>
<proteinExistence type="predicted"/>
<gene>
    <name evidence="1" type="ORF">KZ829_15565</name>
</gene>
<evidence type="ECO:0000313" key="1">
    <source>
        <dbReference type="EMBL" id="MBW6435158.1"/>
    </source>
</evidence>
<evidence type="ECO:0000313" key="2">
    <source>
        <dbReference type="Proteomes" id="UP001519863"/>
    </source>
</evidence>
<accession>A0ABS7B4D8</accession>
<comment type="caution">
    <text evidence="1">The sequence shown here is derived from an EMBL/GenBank/DDBJ whole genome shotgun (WGS) entry which is preliminary data.</text>
</comment>
<dbReference type="EMBL" id="JAHXZI010000007">
    <property type="protein sequence ID" value="MBW6435158.1"/>
    <property type="molecule type" value="Genomic_DNA"/>
</dbReference>
<reference evidence="1 2" key="1">
    <citation type="journal article" date="2013" name="Antonie Van Leeuwenhoek">
        <title>Actinoplanes hulinensis sp. nov., a novel actinomycete isolated from soybean root (Glycine max (L.) Merr).</title>
        <authorList>
            <person name="Shen Y."/>
            <person name="Liu C."/>
            <person name="Wang X."/>
            <person name="Zhao J."/>
            <person name="Jia F."/>
            <person name="Zhang Y."/>
            <person name="Wang L."/>
            <person name="Yang D."/>
            <person name="Xiang W."/>
        </authorList>
    </citation>
    <scope>NUCLEOTIDE SEQUENCE [LARGE SCALE GENOMIC DNA]</scope>
    <source>
        <strain evidence="1 2">NEAU-M9</strain>
    </source>
</reference>
<organism evidence="1 2">
    <name type="scientific">Actinoplanes hulinensis</name>
    <dbReference type="NCBI Taxonomy" id="1144547"/>
    <lineage>
        <taxon>Bacteria</taxon>
        <taxon>Bacillati</taxon>
        <taxon>Actinomycetota</taxon>
        <taxon>Actinomycetes</taxon>
        <taxon>Micromonosporales</taxon>
        <taxon>Micromonosporaceae</taxon>
        <taxon>Actinoplanes</taxon>
    </lineage>
</organism>
<keyword evidence="2" id="KW-1185">Reference proteome</keyword>
<sequence length="97" mass="9966">MGLTGDVHVEIGELVLDGFGPHVDVELVSAAFTAELVRLVRAHGVPIGVGSDREWDALAGLPPVSPSASPARLGVALARSVHAGLSGQGREVRGEPR</sequence>